<dbReference type="Proteomes" id="UP000835052">
    <property type="component" value="Unassembled WGS sequence"/>
</dbReference>
<keyword evidence="1" id="KW-0732">Signal</keyword>
<evidence type="ECO:0000313" key="2">
    <source>
        <dbReference type="EMBL" id="CAD6194855.1"/>
    </source>
</evidence>
<proteinExistence type="predicted"/>
<evidence type="ECO:0000313" key="3">
    <source>
        <dbReference type="Proteomes" id="UP000835052"/>
    </source>
</evidence>
<feature type="signal peptide" evidence="1">
    <location>
        <begin position="1"/>
        <end position="15"/>
    </location>
</feature>
<protein>
    <submittedName>
        <fullName evidence="2">Uncharacterized protein</fullName>
    </submittedName>
</protein>
<comment type="caution">
    <text evidence="2">The sequence shown here is derived from an EMBL/GenBank/DDBJ whole genome shotgun (WGS) entry which is preliminary data.</text>
</comment>
<dbReference type="AlphaFoldDB" id="A0A8S1HHY9"/>
<feature type="chain" id="PRO_5035796611" evidence="1">
    <location>
        <begin position="16"/>
        <end position="105"/>
    </location>
</feature>
<dbReference type="EMBL" id="CAJGYM010000048">
    <property type="protein sequence ID" value="CAD6194855.1"/>
    <property type="molecule type" value="Genomic_DNA"/>
</dbReference>
<name>A0A8S1HHY9_9PELO</name>
<accession>A0A8S1HHY9</accession>
<gene>
    <name evidence="2" type="ORF">CAUJ_LOCUS10774</name>
</gene>
<reference evidence="2" key="1">
    <citation type="submission" date="2020-10" db="EMBL/GenBank/DDBJ databases">
        <authorList>
            <person name="Kikuchi T."/>
        </authorList>
    </citation>
    <scope>NUCLEOTIDE SEQUENCE</scope>
    <source>
        <strain evidence="2">NKZ352</strain>
    </source>
</reference>
<keyword evidence="3" id="KW-1185">Reference proteome</keyword>
<organism evidence="2 3">
    <name type="scientific">Caenorhabditis auriculariae</name>
    <dbReference type="NCBI Taxonomy" id="2777116"/>
    <lineage>
        <taxon>Eukaryota</taxon>
        <taxon>Metazoa</taxon>
        <taxon>Ecdysozoa</taxon>
        <taxon>Nematoda</taxon>
        <taxon>Chromadorea</taxon>
        <taxon>Rhabditida</taxon>
        <taxon>Rhabditina</taxon>
        <taxon>Rhabditomorpha</taxon>
        <taxon>Rhabditoidea</taxon>
        <taxon>Rhabditidae</taxon>
        <taxon>Peloderinae</taxon>
        <taxon>Caenorhabditis</taxon>
    </lineage>
</organism>
<sequence length="105" mass="11837">MKYFVFLALVAVATAATFQHRAGADDTAALLTGGVKPAACLPDDPLISIFMDLFKDEEVMNVVHRAMFESKFNFSSYEKITQTVIRRVIRWVNNNKQCNCKVPIH</sequence>
<evidence type="ECO:0000256" key="1">
    <source>
        <dbReference type="SAM" id="SignalP"/>
    </source>
</evidence>